<sequence length="238" mass="26391">MATQCLLDNLETGELPDDAPAVYGCDGCSRLAKSSKRSPCGHSIFIFKSLLYNKVTREVCRACGIALGIGTFIIGLRYRNSCHFEPAIPIFLMVFGSVLALQTVFRTILLCRPKIKVVEGEAEGLDPLAMLIKIQTLFLVLWILAGSVWIYSAKGIVQFWQLEISNYCNVTVFWTSFGVVTSAYCSVFLVIIYFVLTYTVLKLNTDQKLRTASVSSIDSDESNSSDLTPVEFIVPKKV</sequence>
<keyword evidence="1" id="KW-0472">Membrane</keyword>
<reference evidence="2 3" key="1">
    <citation type="submission" date="2024-01" db="EMBL/GenBank/DDBJ databases">
        <title>The genome of the rayed Mediterranean limpet Patella caerulea (Linnaeus, 1758).</title>
        <authorList>
            <person name="Anh-Thu Weber A."/>
            <person name="Halstead-Nussloch G."/>
        </authorList>
    </citation>
    <scope>NUCLEOTIDE SEQUENCE [LARGE SCALE GENOMIC DNA]</scope>
    <source>
        <strain evidence="2">AATW-2023a</strain>
        <tissue evidence="2">Whole specimen</tissue>
    </source>
</reference>
<protein>
    <submittedName>
        <fullName evidence="2">Uncharacterized protein</fullName>
    </submittedName>
</protein>
<feature type="transmembrane region" description="Helical" evidence="1">
    <location>
        <begin position="59"/>
        <end position="78"/>
    </location>
</feature>
<accession>A0AAN8K391</accession>
<feature type="transmembrane region" description="Helical" evidence="1">
    <location>
        <begin position="172"/>
        <end position="201"/>
    </location>
</feature>
<keyword evidence="1" id="KW-1133">Transmembrane helix</keyword>
<dbReference type="EMBL" id="JAZGQO010000003">
    <property type="protein sequence ID" value="KAK6188418.1"/>
    <property type="molecule type" value="Genomic_DNA"/>
</dbReference>
<name>A0AAN8K391_PATCE</name>
<feature type="transmembrane region" description="Helical" evidence="1">
    <location>
        <begin position="130"/>
        <end position="152"/>
    </location>
</feature>
<dbReference type="Proteomes" id="UP001347796">
    <property type="component" value="Unassembled WGS sequence"/>
</dbReference>
<dbReference type="PANTHER" id="PTHR33444:SF2">
    <property type="entry name" value="MARVEL DOMAIN-CONTAINING PROTEIN"/>
    <property type="match status" value="1"/>
</dbReference>
<evidence type="ECO:0000313" key="3">
    <source>
        <dbReference type="Proteomes" id="UP001347796"/>
    </source>
</evidence>
<keyword evidence="3" id="KW-1185">Reference proteome</keyword>
<dbReference type="AlphaFoldDB" id="A0AAN8K391"/>
<comment type="caution">
    <text evidence="2">The sequence shown here is derived from an EMBL/GenBank/DDBJ whole genome shotgun (WGS) entry which is preliminary data.</text>
</comment>
<proteinExistence type="predicted"/>
<gene>
    <name evidence="2" type="ORF">SNE40_004595</name>
</gene>
<evidence type="ECO:0000313" key="2">
    <source>
        <dbReference type="EMBL" id="KAK6188418.1"/>
    </source>
</evidence>
<dbReference type="InterPro" id="IPR040350">
    <property type="entry name" value="TMEM272"/>
</dbReference>
<dbReference type="PANTHER" id="PTHR33444">
    <property type="entry name" value="SI:DKEY-19B23.12-RELATED"/>
    <property type="match status" value="1"/>
</dbReference>
<feature type="transmembrane region" description="Helical" evidence="1">
    <location>
        <begin position="90"/>
        <end position="109"/>
    </location>
</feature>
<keyword evidence="1" id="KW-0812">Transmembrane</keyword>
<organism evidence="2 3">
    <name type="scientific">Patella caerulea</name>
    <name type="common">Rayed Mediterranean limpet</name>
    <dbReference type="NCBI Taxonomy" id="87958"/>
    <lineage>
        <taxon>Eukaryota</taxon>
        <taxon>Metazoa</taxon>
        <taxon>Spiralia</taxon>
        <taxon>Lophotrochozoa</taxon>
        <taxon>Mollusca</taxon>
        <taxon>Gastropoda</taxon>
        <taxon>Patellogastropoda</taxon>
        <taxon>Patelloidea</taxon>
        <taxon>Patellidae</taxon>
        <taxon>Patella</taxon>
    </lineage>
</organism>
<evidence type="ECO:0000256" key="1">
    <source>
        <dbReference type="SAM" id="Phobius"/>
    </source>
</evidence>